<evidence type="ECO:0000256" key="5">
    <source>
        <dbReference type="ARBA" id="ARBA00022691"/>
    </source>
</evidence>
<evidence type="ECO:0000256" key="3">
    <source>
        <dbReference type="ARBA" id="ARBA00022603"/>
    </source>
</evidence>
<dbReference type="InterPro" id="IPR029063">
    <property type="entry name" value="SAM-dependent_MTases_sf"/>
</dbReference>
<comment type="caution">
    <text evidence="9">The sequence shown here is derived from an EMBL/GenBank/DDBJ whole genome shotgun (WGS) entry which is preliminary data.</text>
</comment>
<dbReference type="Proteomes" id="UP001595898">
    <property type="component" value="Unassembled WGS sequence"/>
</dbReference>
<dbReference type="GO" id="GO:0009307">
    <property type="term" value="P:DNA restriction-modification system"/>
    <property type="evidence" value="ECO:0007669"/>
    <property type="project" value="UniProtKB-KW"/>
</dbReference>
<proteinExistence type="inferred from homology"/>
<accession>A0ABD5PJU8</accession>
<evidence type="ECO:0000313" key="10">
    <source>
        <dbReference type="Proteomes" id="UP001595898"/>
    </source>
</evidence>
<gene>
    <name evidence="9" type="ORF">ACFO5R_02465</name>
</gene>
<dbReference type="InterPro" id="IPR050953">
    <property type="entry name" value="N4_N6_ade-DNA_methylase"/>
</dbReference>
<evidence type="ECO:0000256" key="2">
    <source>
        <dbReference type="ARBA" id="ARBA00011900"/>
    </source>
</evidence>
<evidence type="ECO:0000256" key="4">
    <source>
        <dbReference type="ARBA" id="ARBA00022679"/>
    </source>
</evidence>
<keyword evidence="10" id="KW-1185">Reference proteome</keyword>
<feature type="domain" description="Type II methyltransferase M.Eco57I C-terminal" evidence="8">
    <location>
        <begin position="543"/>
        <end position="805"/>
    </location>
</feature>
<feature type="domain" description="Type II methyltransferase M.TaqI-like" evidence="7">
    <location>
        <begin position="359"/>
        <end position="462"/>
    </location>
</feature>
<sequence>MVSPVIGTTLQRSEACTVYDSATSPRIEHRVGTNEVPVTPVSLEALRVEQIDIVIDRLTNNEQPLPAPFSKQELYRTGADVGIPVWIPEQKDEFTDRVTDRLDYTWDEDSLVFFPRVGEQLVEKIKAAANTIIPSLASTSQLLRDDIDAWCETHGIDSSRRKTVLRIVARQAVFERLLRSVLCEYNDQCGEVPTLPDDLPRGVRQAGKQTEDPVFCESILDEIVCFASEEKIEAVVDERHRLLYSPRPAEDIGALYESLIPKEERRELGQHRTPPELGELMRTWAATGNNTVLDPGMGAGGLSTPCHPRWSVSTDPARVLGVDRSPLALHMGITAQRLAGQAHEPLASDFLSLSPDDLDEAVDAIICNPPYTRHHELPTTYKEMVIAQAEEETGRTISAVTPLYAYFWYHARQFLDTGDRAAIITPQSWLATNYGESLKQFLLDEFDVKALVQFDPAGERVFETAQTTALIAFLEAKECTEPVGTTRFVRIDEWPGTATLREAVNSRQHGSTDWGFVNRVEQTQLSPCRNWQALFDPHSIDTSSLTPLGDLVTIHRGKTTGCVDFFCLSQADVEAAELDEQCLSRLIRRPMYIDGYDFRDEDWEELQANDRDVWLFDPDELPGVPASAQAFREQVVSGSSIESDGEEHELSEVVEYLREGVTDHDLHEIGCLANRSYWYRPRREHSRRVLVRNASRDGFRFVLNEATARHTNNMYAFYDVALSELELKALLAFLNSDVFDLVVRDYKKTRDGGFDAIQPSELESVPVLDPTSLPGEVVTRLAELFDDLREMSRQNNDCEPVQDQISSVIETQIEQSSNPVPNPN</sequence>
<evidence type="ECO:0000259" key="8">
    <source>
        <dbReference type="Pfam" id="PF22837"/>
    </source>
</evidence>
<dbReference type="InterPro" id="IPR002052">
    <property type="entry name" value="DNA_methylase_N6_adenine_CS"/>
</dbReference>
<organism evidence="9 10">
    <name type="scientific">Halosolutus amylolyticus</name>
    <dbReference type="NCBI Taxonomy" id="2932267"/>
    <lineage>
        <taxon>Archaea</taxon>
        <taxon>Methanobacteriati</taxon>
        <taxon>Methanobacteriota</taxon>
        <taxon>Stenosarchaea group</taxon>
        <taxon>Halobacteria</taxon>
        <taxon>Halobacteriales</taxon>
        <taxon>Natrialbaceae</taxon>
        <taxon>Halosolutus</taxon>
    </lineage>
</organism>
<dbReference type="EC" id="2.1.1.72" evidence="2"/>
<dbReference type="GO" id="GO:0003677">
    <property type="term" value="F:DNA binding"/>
    <property type="evidence" value="ECO:0007669"/>
    <property type="project" value="UniProtKB-KW"/>
</dbReference>
<dbReference type="PANTHER" id="PTHR33841">
    <property type="entry name" value="DNA METHYLTRANSFERASE YEEA-RELATED"/>
    <property type="match status" value="1"/>
</dbReference>
<keyword evidence="3 9" id="KW-0489">Methyltransferase</keyword>
<dbReference type="Pfam" id="PF07669">
    <property type="entry name" value="Eco57I"/>
    <property type="match status" value="1"/>
</dbReference>
<evidence type="ECO:0000256" key="6">
    <source>
        <dbReference type="ARBA" id="ARBA00047942"/>
    </source>
</evidence>
<evidence type="ECO:0000259" key="7">
    <source>
        <dbReference type="Pfam" id="PF07669"/>
    </source>
</evidence>
<keyword evidence="5" id="KW-0949">S-adenosyl-L-methionine</keyword>
<dbReference type="AlphaFoldDB" id="A0ABD5PJU8"/>
<dbReference type="CDD" id="cd02440">
    <property type="entry name" value="AdoMet_MTases"/>
    <property type="match status" value="1"/>
</dbReference>
<dbReference type="GO" id="GO:0009007">
    <property type="term" value="F:site-specific DNA-methyltransferase (adenine-specific) activity"/>
    <property type="evidence" value="ECO:0007669"/>
    <property type="project" value="UniProtKB-EC"/>
</dbReference>
<evidence type="ECO:0000256" key="1">
    <source>
        <dbReference type="ARBA" id="ARBA00006594"/>
    </source>
</evidence>
<comment type="catalytic activity">
    <reaction evidence="6">
        <text>a 2'-deoxyadenosine in DNA + S-adenosyl-L-methionine = an N(6)-methyl-2'-deoxyadenosine in DNA + S-adenosyl-L-homocysteine + H(+)</text>
        <dbReference type="Rhea" id="RHEA:15197"/>
        <dbReference type="Rhea" id="RHEA-COMP:12418"/>
        <dbReference type="Rhea" id="RHEA-COMP:12419"/>
        <dbReference type="ChEBI" id="CHEBI:15378"/>
        <dbReference type="ChEBI" id="CHEBI:57856"/>
        <dbReference type="ChEBI" id="CHEBI:59789"/>
        <dbReference type="ChEBI" id="CHEBI:90615"/>
        <dbReference type="ChEBI" id="CHEBI:90616"/>
        <dbReference type="EC" id="2.1.1.72"/>
    </reaction>
</comment>
<dbReference type="SUPFAM" id="SSF53335">
    <property type="entry name" value="S-adenosyl-L-methionine-dependent methyltransferases"/>
    <property type="match status" value="1"/>
</dbReference>
<evidence type="ECO:0000313" key="9">
    <source>
        <dbReference type="EMBL" id="MFC4540790.1"/>
    </source>
</evidence>
<comment type="similarity">
    <text evidence="1">Belongs to the N(4)/N(6)-methyltransferase family.</text>
</comment>
<dbReference type="GO" id="GO:0032259">
    <property type="term" value="P:methylation"/>
    <property type="evidence" value="ECO:0007669"/>
    <property type="project" value="UniProtKB-KW"/>
</dbReference>
<dbReference type="Gene3D" id="3.40.50.150">
    <property type="entry name" value="Vaccinia Virus protein VP39"/>
    <property type="match status" value="1"/>
</dbReference>
<dbReference type="InterPro" id="IPR011639">
    <property type="entry name" value="MethylTrfase_TaqI-like_dom"/>
</dbReference>
<dbReference type="PRINTS" id="PR00507">
    <property type="entry name" value="N12N6MTFRASE"/>
</dbReference>
<reference evidence="9 10" key="1">
    <citation type="journal article" date="2019" name="Int. J. Syst. Evol. Microbiol.">
        <title>The Global Catalogue of Microorganisms (GCM) 10K type strain sequencing project: providing services to taxonomists for standard genome sequencing and annotation.</title>
        <authorList>
            <consortium name="The Broad Institute Genomics Platform"/>
            <consortium name="The Broad Institute Genome Sequencing Center for Infectious Disease"/>
            <person name="Wu L."/>
            <person name="Ma J."/>
        </authorList>
    </citation>
    <scope>NUCLEOTIDE SEQUENCE [LARGE SCALE GENOMIC DNA]</scope>
    <source>
        <strain evidence="9 10">WLHS5</strain>
    </source>
</reference>
<dbReference type="PANTHER" id="PTHR33841:SF5">
    <property type="entry name" value="DNA METHYLASE (MODIFICATION METHYLASE) (METHYLTRANSFERASE)-RELATED"/>
    <property type="match status" value="1"/>
</dbReference>
<dbReference type="PROSITE" id="PS00092">
    <property type="entry name" value="N6_MTASE"/>
    <property type="match status" value="1"/>
</dbReference>
<dbReference type="EMBL" id="JBHSFA010000002">
    <property type="protein sequence ID" value="MFC4540790.1"/>
    <property type="molecule type" value="Genomic_DNA"/>
</dbReference>
<dbReference type="Pfam" id="PF22837">
    <property type="entry name" value="M_Eco57I_C"/>
    <property type="match status" value="1"/>
</dbReference>
<name>A0ABD5PJU8_9EURY</name>
<dbReference type="RefSeq" id="WP_250138951.1">
    <property type="nucleotide sequence ID" value="NZ_JALIQP010000001.1"/>
</dbReference>
<dbReference type="InterPro" id="IPR054520">
    <property type="entry name" value="M_Eco57I_C"/>
</dbReference>
<protein>
    <recommendedName>
        <fullName evidence="2">site-specific DNA-methyltransferase (adenine-specific)</fullName>
        <ecNumber evidence="2">2.1.1.72</ecNumber>
    </recommendedName>
</protein>
<keyword evidence="4" id="KW-0808">Transferase</keyword>